<gene>
    <name evidence="2" type="ORF">BaRGS_00002677</name>
</gene>
<organism evidence="2 3">
    <name type="scientific">Batillaria attramentaria</name>
    <dbReference type="NCBI Taxonomy" id="370345"/>
    <lineage>
        <taxon>Eukaryota</taxon>
        <taxon>Metazoa</taxon>
        <taxon>Spiralia</taxon>
        <taxon>Lophotrochozoa</taxon>
        <taxon>Mollusca</taxon>
        <taxon>Gastropoda</taxon>
        <taxon>Caenogastropoda</taxon>
        <taxon>Sorbeoconcha</taxon>
        <taxon>Cerithioidea</taxon>
        <taxon>Batillariidae</taxon>
        <taxon>Batillaria</taxon>
    </lineage>
</organism>
<evidence type="ECO:0000313" key="3">
    <source>
        <dbReference type="Proteomes" id="UP001519460"/>
    </source>
</evidence>
<name>A0ABD0M210_9CAEN</name>
<keyword evidence="3" id="KW-1185">Reference proteome</keyword>
<dbReference type="PANTHER" id="PTHR46534:SF1">
    <property type="entry name" value="IGGFC-BINDING PROTEIN N-TERMINAL DOMAIN-CONTAINING PROTEIN"/>
    <property type="match status" value="1"/>
</dbReference>
<protein>
    <recommendedName>
        <fullName evidence="1">IgGFc-binding protein N-terminal domain-containing protein</fullName>
    </recommendedName>
</protein>
<comment type="caution">
    <text evidence="2">The sequence shown here is derived from an EMBL/GenBank/DDBJ whole genome shotgun (WGS) entry which is preliminary data.</text>
</comment>
<feature type="non-terminal residue" evidence="2">
    <location>
        <position position="1"/>
    </location>
</feature>
<dbReference type="AlphaFoldDB" id="A0ABD0M210"/>
<sequence>SAHVQSSADILVFVMSGSDSYPVIPVHSLGMKHMLHTVNVTLHDTEAQGKFLLNFASVAIPYKDTTVTVTQMIKGEKQIGKLGAYNRLTLTSKSSLTGMRITADKPVSVVSGANTEKLMYIEQMTPTETWGKIYLFPIKRASPETDTSSTPTVDVKIVVKHGKKETANKSLRITSHQGVSHNLKSAQGLVAVVGSSPIHVLFALQSKSMMRKSKSKALQEGFHMWLALAPVEQYFPDPCLLAQQCNVIVRKTLLVGLKASTYENVKKNGNLTTGTTRLELDPFWVLMVPNFMFKEINKDKDLIGPNMTSPLWYYNVHVIQRDMRF</sequence>
<reference evidence="2 3" key="1">
    <citation type="journal article" date="2023" name="Sci. Data">
        <title>Genome assembly of the Korean intertidal mud-creeper Batillaria attramentaria.</title>
        <authorList>
            <person name="Patra A.K."/>
            <person name="Ho P.T."/>
            <person name="Jun S."/>
            <person name="Lee S.J."/>
            <person name="Kim Y."/>
            <person name="Won Y.J."/>
        </authorList>
    </citation>
    <scope>NUCLEOTIDE SEQUENCE [LARGE SCALE GENOMIC DNA]</scope>
    <source>
        <strain evidence="2">Wonlab-2016</strain>
    </source>
</reference>
<dbReference type="Pfam" id="PF17517">
    <property type="entry name" value="IgGFc_binding"/>
    <property type="match status" value="1"/>
</dbReference>
<dbReference type="EMBL" id="JACVVK020000008">
    <property type="protein sequence ID" value="KAK7505955.1"/>
    <property type="molecule type" value="Genomic_DNA"/>
</dbReference>
<accession>A0ABD0M210</accession>
<dbReference type="PANTHER" id="PTHR46534">
    <property type="entry name" value="IGGFC_BINDING DOMAIN-CONTAINING PROTEIN"/>
    <property type="match status" value="1"/>
</dbReference>
<dbReference type="Proteomes" id="UP001519460">
    <property type="component" value="Unassembled WGS sequence"/>
</dbReference>
<proteinExistence type="predicted"/>
<evidence type="ECO:0000313" key="2">
    <source>
        <dbReference type="EMBL" id="KAK7505955.1"/>
    </source>
</evidence>
<feature type="non-terminal residue" evidence="2">
    <location>
        <position position="325"/>
    </location>
</feature>
<evidence type="ECO:0000259" key="1">
    <source>
        <dbReference type="Pfam" id="PF17517"/>
    </source>
</evidence>
<feature type="domain" description="IgGFc-binding protein N-terminal" evidence="1">
    <location>
        <begin position="20"/>
        <end position="270"/>
    </location>
</feature>
<dbReference type="InterPro" id="IPR035234">
    <property type="entry name" value="IgGFc-bd_N"/>
</dbReference>